<dbReference type="SUPFAM" id="SSF48024">
    <property type="entry name" value="N-terminal domain of DnaB helicase"/>
    <property type="match status" value="1"/>
</dbReference>
<dbReference type="PANTHER" id="PTHR30153:SF2">
    <property type="entry name" value="REPLICATIVE DNA HELICASE"/>
    <property type="match status" value="1"/>
</dbReference>
<dbReference type="PANTHER" id="PTHR30153">
    <property type="entry name" value="REPLICATIVE DNA HELICASE DNAB"/>
    <property type="match status" value="1"/>
</dbReference>
<evidence type="ECO:0000256" key="8">
    <source>
        <dbReference type="ARBA" id="ARBA00023235"/>
    </source>
</evidence>
<dbReference type="InterPro" id="IPR007694">
    <property type="entry name" value="DNA_helicase_DnaB-like_C"/>
</dbReference>
<evidence type="ECO:0000256" key="2">
    <source>
        <dbReference type="ARBA" id="ARBA00022705"/>
    </source>
</evidence>
<comment type="similarity">
    <text evidence="1">Belongs to the helicase family. DnaB subfamily.</text>
</comment>
<dbReference type="InterPro" id="IPR036185">
    <property type="entry name" value="DNA_heli_DnaB-like_N_sf"/>
</dbReference>
<evidence type="ECO:0000256" key="6">
    <source>
        <dbReference type="ARBA" id="ARBA00022840"/>
    </source>
</evidence>
<evidence type="ECO:0000256" key="10">
    <source>
        <dbReference type="ARBA" id="ARBA00048954"/>
    </source>
</evidence>
<evidence type="ECO:0000256" key="4">
    <source>
        <dbReference type="ARBA" id="ARBA00022801"/>
    </source>
</evidence>
<dbReference type="EC" id="5.6.2.3" evidence="9"/>
<protein>
    <recommendedName>
        <fullName evidence="9">DNA 5'-3' helicase</fullName>
        <ecNumber evidence="9">5.6.2.3</ecNumber>
    </recommendedName>
</protein>
<evidence type="ECO:0000313" key="12">
    <source>
        <dbReference type="EMBL" id="MFB9991255.1"/>
    </source>
</evidence>
<gene>
    <name evidence="12" type="ORF">ACFFLM_04580</name>
</gene>
<keyword evidence="13" id="KW-1185">Reference proteome</keyword>
<keyword evidence="4" id="KW-0378">Hydrolase</keyword>
<dbReference type="InterPro" id="IPR016136">
    <property type="entry name" value="DNA_helicase_N/primase_C"/>
</dbReference>
<dbReference type="CDD" id="cd00984">
    <property type="entry name" value="DnaB_C"/>
    <property type="match status" value="1"/>
</dbReference>
<dbReference type="Pfam" id="PF03796">
    <property type="entry name" value="DnaB_C"/>
    <property type="match status" value="1"/>
</dbReference>
<name>A0ABV6AUY9_9DEIO</name>
<dbReference type="Gene3D" id="1.10.860.10">
    <property type="entry name" value="DNAb Helicase, Chain A"/>
    <property type="match status" value="1"/>
</dbReference>
<evidence type="ECO:0000256" key="5">
    <source>
        <dbReference type="ARBA" id="ARBA00022806"/>
    </source>
</evidence>
<dbReference type="InterPro" id="IPR027417">
    <property type="entry name" value="P-loop_NTPase"/>
</dbReference>
<evidence type="ECO:0000256" key="9">
    <source>
        <dbReference type="ARBA" id="ARBA00044969"/>
    </source>
</evidence>
<keyword evidence="7" id="KW-0238">DNA-binding</keyword>
<comment type="catalytic activity">
    <reaction evidence="10">
        <text>ATP + H2O = ADP + phosphate + H(+)</text>
        <dbReference type="Rhea" id="RHEA:13065"/>
        <dbReference type="ChEBI" id="CHEBI:15377"/>
        <dbReference type="ChEBI" id="CHEBI:15378"/>
        <dbReference type="ChEBI" id="CHEBI:30616"/>
        <dbReference type="ChEBI" id="CHEBI:43474"/>
        <dbReference type="ChEBI" id="CHEBI:456216"/>
        <dbReference type="EC" id="5.6.2.3"/>
    </reaction>
</comment>
<feature type="domain" description="SF4 helicase" evidence="11">
    <location>
        <begin position="186"/>
        <end position="454"/>
    </location>
</feature>
<proteinExistence type="inferred from homology"/>
<evidence type="ECO:0000313" key="13">
    <source>
        <dbReference type="Proteomes" id="UP001589733"/>
    </source>
</evidence>
<dbReference type="Proteomes" id="UP001589733">
    <property type="component" value="Unassembled WGS sequence"/>
</dbReference>
<comment type="caution">
    <text evidence="12">The sequence shown here is derived from an EMBL/GenBank/DDBJ whole genome shotgun (WGS) entry which is preliminary data.</text>
</comment>
<keyword evidence="6" id="KW-0067">ATP-binding</keyword>
<dbReference type="GO" id="GO:0004386">
    <property type="term" value="F:helicase activity"/>
    <property type="evidence" value="ECO:0007669"/>
    <property type="project" value="UniProtKB-KW"/>
</dbReference>
<dbReference type="RefSeq" id="WP_380006000.1">
    <property type="nucleotide sequence ID" value="NZ_JBHLYR010000013.1"/>
</dbReference>
<dbReference type="SUPFAM" id="SSF52540">
    <property type="entry name" value="P-loop containing nucleoside triphosphate hydrolases"/>
    <property type="match status" value="1"/>
</dbReference>
<keyword evidence="5 12" id="KW-0347">Helicase</keyword>
<dbReference type="PROSITE" id="PS51199">
    <property type="entry name" value="SF4_HELICASE"/>
    <property type="match status" value="1"/>
</dbReference>
<dbReference type="Pfam" id="PF00772">
    <property type="entry name" value="DnaB"/>
    <property type="match status" value="1"/>
</dbReference>
<organism evidence="12 13">
    <name type="scientific">Deinococcus oregonensis</name>
    <dbReference type="NCBI Taxonomy" id="1805970"/>
    <lineage>
        <taxon>Bacteria</taxon>
        <taxon>Thermotogati</taxon>
        <taxon>Deinococcota</taxon>
        <taxon>Deinococci</taxon>
        <taxon>Deinococcales</taxon>
        <taxon>Deinococcaceae</taxon>
        <taxon>Deinococcus</taxon>
    </lineage>
</organism>
<evidence type="ECO:0000256" key="1">
    <source>
        <dbReference type="ARBA" id="ARBA00008428"/>
    </source>
</evidence>
<keyword evidence="3" id="KW-0547">Nucleotide-binding</keyword>
<keyword evidence="2" id="KW-0235">DNA replication</keyword>
<dbReference type="EMBL" id="JBHLYR010000013">
    <property type="protein sequence ID" value="MFB9991255.1"/>
    <property type="molecule type" value="Genomic_DNA"/>
</dbReference>
<dbReference type="Gene3D" id="3.40.50.300">
    <property type="entry name" value="P-loop containing nucleotide triphosphate hydrolases"/>
    <property type="match status" value="1"/>
</dbReference>
<accession>A0ABV6AUY9</accession>
<evidence type="ECO:0000256" key="3">
    <source>
        <dbReference type="ARBA" id="ARBA00022741"/>
    </source>
</evidence>
<dbReference type="InterPro" id="IPR007693">
    <property type="entry name" value="DNA_helicase_DnaB-like_N"/>
</dbReference>
<keyword evidence="8" id="KW-0413">Isomerase</keyword>
<evidence type="ECO:0000256" key="7">
    <source>
        <dbReference type="ARBA" id="ARBA00023125"/>
    </source>
</evidence>
<sequence length="457" mass="49640">MTTVDQLGARIAPHDDRAEVAVLGGVLLDNEQWRNVSDLPAEAFQREGHRIIWLAMHALMQAGKGVDLVGLSGHLERLPARISGRNALDEAGGLTYLIGLGESVPYAYRTAEYAHTVRDLYARRLLLSHAGRASAMIYGVGMDPQPTETIQDFLANVPTPAARVTSNIVTGAAADQGALEYVRQLAAGHSPALRTGYPDLDSEFCGFHPGSLTVLGARPSMGKSSLAIGIAERVSLSGRSVQVLSLEMKASQIAVRQLSHAARVPLKEALNGQATSAQLDRLEAAAERRAARNLPAYMDQPDTTLPAVERLARHLKDAGRLDFLVIDYLGLISVPGRDGDENDTQKLGIISRGLKTLAIQLDIPVLVLHQLNRSLEARQNKRPEMADLRQSGRIEEDADNILFVYRDEYYNPNTADLGVAEIIIGKQRQGPRKVTAKLKFHAESATFQSLAAEHALL</sequence>
<reference evidence="12 13" key="1">
    <citation type="submission" date="2024-09" db="EMBL/GenBank/DDBJ databases">
        <authorList>
            <person name="Sun Q."/>
            <person name="Mori K."/>
        </authorList>
    </citation>
    <scope>NUCLEOTIDE SEQUENCE [LARGE SCALE GENOMIC DNA]</scope>
    <source>
        <strain evidence="12 13">JCM 13503</strain>
    </source>
</reference>
<evidence type="ECO:0000259" key="11">
    <source>
        <dbReference type="PROSITE" id="PS51199"/>
    </source>
</evidence>